<keyword evidence="2" id="KW-0808">Transferase</keyword>
<evidence type="ECO:0000313" key="2">
    <source>
        <dbReference type="EMBL" id="NDK56316.1"/>
    </source>
</evidence>
<reference evidence="2 3" key="1">
    <citation type="submission" date="2020-01" db="EMBL/GenBank/DDBJ databases">
        <authorList>
            <person name="Kim M.K."/>
        </authorList>
    </citation>
    <scope>NUCLEOTIDE SEQUENCE [LARGE SCALE GENOMIC DNA]</scope>
    <source>
        <strain evidence="2 3">BT213</strain>
    </source>
</reference>
<feature type="domain" description="Glycosyltransferase 2-like" evidence="1">
    <location>
        <begin position="6"/>
        <end position="126"/>
    </location>
</feature>
<protein>
    <submittedName>
        <fullName evidence="2">Glycosyltransferase family 2 protein</fullName>
    </submittedName>
</protein>
<dbReference type="AlphaFoldDB" id="A0A6B2H6A4"/>
<keyword evidence="3" id="KW-1185">Reference proteome</keyword>
<dbReference type="Gene3D" id="3.90.550.10">
    <property type="entry name" value="Spore Coat Polysaccharide Biosynthesis Protein SpsA, Chain A"/>
    <property type="match status" value="1"/>
</dbReference>
<dbReference type="InterPro" id="IPR029044">
    <property type="entry name" value="Nucleotide-diphossugar_trans"/>
</dbReference>
<dbReference type="RefSeq" id="WP_162346380.1">
    <property type="nucleotide sequence ID" value="NZ_JAAEAA010000012.1"/>
</dbReference>
<comment type="caution">
    <text evidence="2">The sequence shown here is derived from an EMBL/GenBank/DDBJ whole genome shotgun (WGS) entry which is preliminary data.</text>
</comment>
<sequence>MKDLAIVIPAYKAKYLHDCLNSISEQTCKNFTVYIGDDNSPENLKSIVDGFNNRIDLIYYKFEENLGSYSLVKHWARSISLTIGEKWLWLFSDDDLMSKNCVESFYNSLVTNPDSNLFRFNLRKIDKDGREIGELIHYTDETGWEYASAYVAGKRFSTVVEYIFSKSTYNNCNGFVEFPAAWGSDIASWINFSKESKIVTIPNGQIYWRLSGTNISSNSGFFRNEKFQADYLFALWLNSISQKYSLSFKVTNWYLNRLRLSEMRLSLIKSLTHSFKLATGFKQNLLLIFLYTYFFKNSIGIKVRLRIDKILYPNSMTTCLKKFYL</sequence>
<evidence type="ECO:0000313" key="3">
    <source>
        <dbReference type="Proteomes" id="UP000478546"/>
    </source>
</evidence>
<dbReference type="GO" id="GO:0016740">
    <property type="term" value="F:transferase activity"/>
    <property type="evidence" value="ECO:0007669"/>
    <property type="project" value="UniProtKB-KW"/>
</dbReference>
<dbReference type="SUPFAM" id="SSF53448">
    <property type="entry name" value="Nucleotide-diphospho-sugar transferases"/>
    <property type="match status" value="1"/>
</dbReference>
<proteinExistence type="predicted"/>
<dbReference type="InterPro" id="IPR001173">
    <property type="entry name" value="Glyco_trans_2-like"/>
</dbReference>
<organism evidence="2 3">
    <name type="scientific">Pontibacter fetidus</name>
    <dbReference type="NCBI Taxonomy" id="2700082"/>
    <lineage>
        <taxon>Bacteria</taxon>
        <taxon>Pseudomonadati</taxon>
        <taxon>Bacteroidota</taxon>
        <taxon>Cytophagia</taxon>
        <taxon>Cytophagales</taxon>
        <taxon>Hymenobacteraceae</taxon>
        <taxon>Pontibacter</taxon>
    </lineage>
</organism>
<dbReference type="Proteomes" id="UP000478546">
    <property type="component" value="Unassembled WGS sequence"/>
</dbReference>
<dbReference type="EMBL" id="JAAEAA010000012">
    <property type="protein sequence ID" value="NDK56316.1"/>
    <property type="molecule type" value="Genomic_DNA"/>
</dbReference>
<accession>A0A6B2H6A4</accession>
<dbReference type="Pfam" id="PF00535">
    <property type="entry name" value="Glycos_transf_2"/>
    <property type="match status" value="1"/>
</dbReference>
<dbReference type="CDD" id="cd00761">
    <property type="entry name" value="Glyco_tranf_GTA_type"/>
    <property type="match status" value="1"/>
</dbReference>
<name>A0A6B2H6A4_9BACT</name>
<gene>
    <name evidence="2" type="ORF">GWO68_10335</name>
</gene>
<evidence type="ECO:0000259" key="1">
    <source>
        <dbReference type="Pfam" id="PF00535"/>
    </source>
</evidence>